<protein>
    <recommendedName>
        <fullName evidence="2">RBR-type E3 ubiquitin transferase</fullName>
        <ecNumber evidence="2">2.3.2.31</ecNumber>
    </recommendedName>
</protein>
<evidence type="ECO:0000256" key="1">
    <source>
        <dbReference type="ARBA" id="ARBA00001798"/>
    </source>
</evidence>
<dbReference type="SUPFAM" id="SSF57850">
    <property type="entry name" value="RING/U-box"/>
    <property type="match status" value="1"/>
</dbReference>
<dbReference type="Gene3D" id="1.20.120.1750">
    <property type="match status" value="1"/>
</dbReference>
<keyword evidence="11" id="KW-1185">Reference proteome</keyword>
<dbReference type="OrthoDB" id="9977870at2759"/>
<keyword evidence="3" id="KW-0808">Transferase</keyword>
<dbReference type="PANTHER" id="PTHR11685">
    <property type="entry name" value="RBR FAMILY RING FINGER AND IBR DOMAIN-CONTAINING"/>
    <property type="match status" value="1"/>
</dbReference>
<dbReference type="PROSITE" id="PS51873">
    <property type="entry name" value="TRIAD"/>
    <property type="match status" value="1"/>
</dbReference>
<dbReference type="GO" id="GO:0016567">
    <property type="term" value="P:protein ubiquitination"/>
    <property type="evidence" value="ECO:0007669"/>
    <property type="project" value="InterPro"/>
</dbReference>
<gene>
    <name evidence="10" type="ORF">BS47DRAFT_768392</name>
</gene>
<dbReference type="GO" id="GO:0008270">
    <property type="term" value="F:zinc ion binding"/>
    <property type="evidence" value="ECO:0007669"/>
    <property type="project" value="UniProtKB-KW"/>
</dbReference>
<evidence type="ECO:0000259" key="9">
    <source>
        <dbReference type="PROSITE" id="PS51873"/>
    </source>
</evidence>
<proteinExistence type="predicted"/>
<dbReference type="InterPro" id="IPR044066">
    <property type="entry name" value="TRIAD_supradom"/>
</dbReference>
<evidence type="ECO:0000256" key="4">
    <source>
        <dbReference type="ARBA" id="ARBA00022723"/>
    </source>
</evidence>
<evidence type="ECO:0000256" key="7">
    <source>
        <dbReference type="ARBA" id="ARBA00022786"/>
    </source>
</evidence>
<keyword evidence="4" id="KW-0479">Metal-binding</keyword>
<evidence type="ECO:0000256" key="5">
    <source>
        <dbReference type="ARBA" id="ARBA00022737"/>
    </source>
</evidence>
<evidence type="ECO:0000313" key="10">
    <source>
        <dbReference type="EMBL" id="KAF9515583.1"/>
    </source>
</evidence>
<keyword evidence="8" id="KW-0862">Zinc</keyword>
<evidence type="ECO:0000256" key="8">
    <source>
        <dbReference type="ARBA" id="ARBA00022833"/>
    </source>
</evidence>
<evidence type="ECO:0000256" key="6">
    <source>
        <dbReference type="ARBA" id="ARBA00022771"/>
    </source>
</evidence>
<evidence type="ECO:0000313" key="11">
    <source>
        <dbReference type="Proteomes" id="UP000886523"/>
    </source>
</evidence>
<dbReference type="CDD" id="cd20335">
    <property type="entry name" value="BRcat_RBR"/>
    <property type="match status" value="1"/>
</dbReference>
<dbReference type="InterPro" id="IPR031127">
    <property type="entry name" value="E3_UB_ligase_RBR"/>
</dbReference>
<name>A0A9P6B0T5_9AGAM</name>
<comment type="catalytic activity">
    <reaction evidence="1">
        <text>[E2 ubiquitin-conjugating enzyme]-S-ubiquitinyl-L-cysteine + [acceptor protein]-L-lysine = [E2 ubiquitin-conjugating enzyme]-L-cysteine + [acceptor protein]-N(6)-ubiquitinyl-L-lysine.</text>
        <dbReference type="EC" id="2.3.2.31"/>
    </reaction>
</comment>
<dbReference type="CDD" id="cd22584">
    <property type="entry name" value="Rcat_RBR_unk"/>
    <property type="match status" value="1"/>
</dbReference>
<organism evidence="10 11">
    <name type="scientific">Hydnum rufescens UP504</name>
    <dbReference type="NCBI Taxonomy" id="1448309"/>
    <lineage>
        <taxon>Eukaryota</taxon>
        <taxon>Fungi</taxon>
        <taxon>Dikarya</taxon>
        <taxon>Basidiomycota</taxon>
        <taxon>Agaricomycotina</taxon>
        <taxon>Agaricomycetes</taxon>
        <taxon>Cantharellales</taxon>
        <taxon>Hydnaceae</taxon>
        <taxon>Hydnum</taxon>
    </lineage>
</organism>
<dbReference type="AlphaFoldDB" id="A0A9P6B0T5"/>
<dbReference type="Proteomes" id="UP000886523">
    <property type="component" value="Unassembled WGS sequence"/>
</dbReference>
<feature type="domain" description="RING-type" evidence="9">
    <location>
        <begin position="1"/>
        <end position="236"/>
    </location>
</feature>
<dbReference type="EC" id="2.3.2.31" evidence="2"/>
<evidence type="ECO:0000256" key="3">
    <source>
        <dbReference type="ARBA" id="ARBA00022679"/>
    </source>
</evidence>
<keyword evidence="7" id="KW-0833">Ubl conjugation pathway</keyword>
<sequence length="236" mass="26654">MRIWIHSPGVLQLPCPSGHLYCVECLRGYLRASLDHVHEIGGKHRPTTSVRCPECPLSPLSSRGRQDPDSENQECHPEWGFDDNLVGMILCDEDLHRWHIKRILESIPHMRCANTECGELIEIPRNDDGLRHTQVVGSCPMCHISMCIPCESVAHPGETCETYQHRLTSDMEDQTVLSLARSQGWRRCSSCAALIEHFGGCRHMRCRCGWEFCYKCGNGWDRGKGRCGATIPCNIA</sequence>
<dbReference type="Pfam" id="PF01485">
    <property type="entry name" value="IBR"/>
    <property type="match status" value="2"/>
</dbReference>
<dbReference type="GO" id="GO:0061630">
    <property type="term" value="F:ubiquitin protein ligase activity"/>
    <property type="evidence" value="ECO:0007669"/>
    <property type="project" value="UniProtKB-EC"/>
</dbReference>
<evidence type="ECO:0000256" key="2">
    <source>
        <dbReference type="ARBA" id="ARBA00012251"/>
    </source>
</evidence>
<dbReference type="EMBL" id="MU128948">
    <property type="protein sequence ID" value="KAF9515583.1"/>
    <property type="molecule type" value="Genomic_DNA"/>
</dbReference>
<keyword evidence="5" id="KW-0677">Repeat</keyword>
<accession>A0A9P6B0T5</accession>
<dbReference type="InterPro" id="IPR002867">
    <property type="entry name" value="IBR_dom"/>
</dbReference>
<keyword evidence="6" id="KW-0863">Zinc-finger</keyword>
<comment type="caution">
    <text evidence="10">The sequence shown here is derived from an EMBL/GenBank/DDBJ whole genome shotgun (WGS) entry which is preliminary data.</text>
</comment>
<reference evidence="10" key="1">
    <citation type="journal article" date="2020" name="Nat. Commun.">
        <title>Large-scale genome sequencing of mycorrhizal fungi provides insights into the early evolution of symbiotic traits.</title>
        <authorList>
            <person name="Miyauchi S."/>
            <person name="Kiss E."/>
            <person name="Kuo A."/>
            <person name="Drula E."/>
            <person name="Kohler A."/>
            <person name="Sanchez-Garcia M."/>
            <person name="Morin E."/>
            <person name="Andreopoulos B."/>
            <person name="Barry K.W."/>
            <person name="Bonito G."/>
            <person name="Buee M."/>
            <person name="Carver A."/>
            <person name="Chen C."/>
            <person name="Cichocki N."/>
            <person name="Clum A."/>
            <person name="Culley D."/>
            <person name="Crous P.W."/>
            <person name="Fauchery L."/>
            <person name="Girlanda M."/>
            <person name="Hayes R.D."/>
            <person name="Keri Z."/>
            <person name="LaButti K."/>
            <person name="Lipzen A."/>
            <person name="Lombard V."/>
            <person name="Magnuson J."/>
            <person name="Maillard F."/>
            <person name="Murat C."/>
            <person name="Nolan M."/>
            <person name="Ohm R.A."/>
            <person name="Pangilinan J."/>
            <person name="Pereira M.F."/>
            <person name="Perotto S."/>
            <person name="Peter M."/>
            <person name="Pfister S."/>
            <person name="Riley R."/>
            <person name="Sitrit Y."/>
            <person name="Stielow J.B."/>
            <person name="Szollosi G."/>
            <person name="Zifcakova L."/>
            <person name="Stursova M."/>
            <person name="Spatafora J.W."/>
            <person name="Tedersoo L."/>
            <person name="Vaario L.M."/>
            <person name="Yamada A."/>
            <person name="Yan M."/>
            <person name="Wang P."/>
            <person name="Xu J."/>
            <person name="Bruns T."/>
            <person name="Baldrian P."/>
            <person name="Vilgalys R."/>
            <person name="Dunand C."/>
            <person name="Henrissat B."/>
            <person name="Grigoriev I.V."/>
            <person name="Hibbett D."/>
            <person name="Nagy L.G."/>
            <person name="Martin F.M."/>
        </authorList>
    </citation>
    <scope>NUCLEOTIDE SEQUENCE</scope>
    <source>
        <strain evidence="10">UP504</strain>
    </source>
</reference>